<evidence type="ECO:0000313" key="4">
    <source>
        <dbReference type="EMBL" id="HJA94175.1"/>
    </source>
</evidence>
<evidence type="ECO:0000259" key="3">
    <source>
        <dbReference type="SMART" id="SM01007"/>
    </source>
</evidence>
<dbReference type="GO" id="GO:0016832">
    <property type="term" value="F:aldehyde-lyase activity"/>
    <property type="evidence" value="ECO:0007669"/>
    <property type="project" value="TreeGrafter"/>
</dbReference>
<proteinExistence type="predicted"/>
<accession>A0A9D2I752</accession>
<dbReference type="GO" id="GO:0046872">
    <property type="term" value="F:metal ion binding"/>
    <property type="evidence" value="ECO:0007669"/>
    <property type="project" value="UniProtKB-KW"/>
</dbReference>
<dbReference type="SMART" id="SM01007">
    <property type="entry name" value="Aldolase_II"/>
    <property type="match status" value="1"/>
</dbReference>
<dbReference type="SUPFAM" id="SSF53639">
    <property type="entry name" value="AraD/HMP-PK domain-like"/>
    <property type="match status" value="1"/>
</dbReference>
<dbReference type="AlphaFoldDB" id="A0A9D2I752"/>
<keyword evidence="1" id="KW-0479">Metal-binding</keyword>
<keyword evidence="2" id="KW-0456">Lyase</keyword>
<dbReference type="InterPro" id="IPR050197">
    <property type="entry name" value="Aldolase_class_II_sugar_metab"/>
</dbReference>
<dbReference type="EMBL" id="DWYY01000158">
    <property type="protein sequence ID" value="HJA94175.1"/>
    <property type="molecule type" value="Genomic_DNA"/>
</dbReference>
<comment type="caution">
    <text evidence="4">The sequence shown here is derived from an EMBL/GenBank/DDBJ whole genome shotgun (WGS) entry which is preliminary data.</text>
</comment>
<dbReference type="InterPro" id="IPR036409">
    <property type="entry name" value="Aldolase_II/adducin_N_sf"/>
</dbReference>
<evidence type="ECO:0000256" key="2">
    <source>
        <dbReference type="ARBA" id="ARBA00023239"/>
    </source>
</evidence>
<organism evidence="4 5">
    <name type="scientific">Candidatus Eisenbergiella merdipullorum</name>
    <dbReference type="NCBI Taxonomy" id="2838553"/>
    <lineage>
        <taxon>Bacteria</taxon>
        <taxon>Bacillati</taxon>
        <taxon>Bacillota</taxon>
        <taxon>Clostridia</taxon>
        <taxon>Lachnospirales</taxon>
        <taxon>Lachnospiraceae</taxon>
        <taxon>Eisenbergiella</taxon>
    </lineage>
</organism>
<dbReference type="PANTHER" id="PTHR22789">
    <property type="entry name" value="FUCULOSE PHOSPHATE ALDOLASE"/>
    <property type="match status" value="1"/>
</dbReference>
<name>A0A9D2I752_9FIRM</name>
<dbReference type="InterPro" id="IPR001303">
    <property type="entry name" value="Aldolase_II/adducin_N"/>
</dbReference>
<dbReference type="Pfam" id="PF00596">
    <property type="entry name" value="Aldolase_II"/>
    <property type="match status" value="1"/>
</dbReference>
<dbReference type="Gene3D" id="3.40.225.10">
    <property type="entry name" value="Class II aldolase/adducin N-terminal domain"/>
    <property type="match status" value="1"/>
</dbReference>
<evidence type="ECO:0000256" key="1">
    <source>
        <dbReference type="ARBA" id="ARBA00022723"/>
    </source>
</evidence>
<gene>
    <name evidence="4" type="ORF">H9717_13875</name>
</gene>
<sequence length="205" mass="22383">MYEEQRKELAQICHLLYERNLVAATDGNVSMRVSGEHILLTPSGKNKGFVKPEEMLVLNFDGTVVEGNGKASKEYPVHRAVYEAREDVKAVIHTHPVFATAFAMAGKNIPDNCLIETSMMLKGVALAGYAAPGSQELAESVRPLAKDNDAVLMQNHGALTMGKDLMAAFNKMEVLETVAKTIIASRVLGEPLVISEEELAKMKKK</sequence>
<dbReference type="GO" id="GO:0019323">
    <property type="term" value="P:pentose catabolic process"/>
    <property type="evidence" value="ECO:0007669"/>
    <property type="project" value="TreeGrafter"/>
</dbReference>
<reference evidence="4" key="1">
    <citation type="journal article" date="2021" name="PeerJ">
        <title>Extensive microbial diversity within the chicken gut microbiome revealed by metagenomics and culture.</title>
        <authorList>
            <person name="Gilroy R."/>
            <person name="Ravi A."/>
            <person name="Getino M."/>
            <person name="Pursley I."/>
            <person name="Horton D.L."/>
            <person name="Alikhan N.F."/>
            <person name="Baker D."/>
            <person name="Gharbi K."/>
            <person name="Hall N."/>
            <person name="Watson M."/>
            <person name="Adriaenssens E.M."/>
            <person name="Foster-Nyarko E."/>
            <person name="Jarju S."/>
            <person name="Secka A."/>
            <person name="Antonio M."/>
            <person name="Oren A."/>
            <person name="Chaudhuri R.R."/>
            <person name="La Ragione R."/>
            <person name="Hildebrand F."/>
            <person name="Pallen M.J."/>
        </authorList>
    </citation>
    <scope>NUCLEOTIDE SEQUENCE</scope>
    <source>
        <strain evidence="4">CHK179-7159</strain>
    </source>
</reference>
<dbReference type="GO" id="GO:0005829">
    <property type="term" value="C:cytosol"/>
    <property type="evidence" value="ECO:0007669"/>
    <property type="project" value="TreeGrafter"/>
</dbReference>
<evidence type="ECO:0000313" key="5">
    <source>
        <dbReference type="Proteomes" id="UP000886858"/>
    </source>
</evidence>
<dbReference type="PANTHER" id="PTHR22789:SF0">
    <property type="entry name" value="3-OXO-TETRONATE 4-PHOSPHATE DECARBOXYLASE-RELATED"/>
    <property type="match status" value="1"/>
</dbReference>
<reference evidence="4" key="2">
    <citation type="submission" date="2021-04" db="EMBL/GenBank/DDBJ databases">
        <authorList>
            <person name="Gilroy R."/>
        </authorList>
    </citation>
    <scope>NUCLEOTIDE SEQUENCE</scope>
    <source>
        <strain evidence="4">CHK179-7159</strain>
    </source>
</reference>
<protein>
    <submittedName>
        <fullName evidence="4">Class II aldolase/adducin family protein</fullName>
    </submittedName>
</protein>
<dbReference type="Proteomes" id="UP000886858">
    <property type="component" value="Unassembled WGS sequence"/>
</dbReference>
<feature type="domain" description="Class II aldolase/adducin N-terminal" evidence="3">
    <location>
        <begin position="7"/>
        <end position="183"/>
    </location>
</feature>